<dbReference type="EMBL" id="JBBUTF010000009">
    <property type="protein sequence ID" value="MEK8026656.1"/>
    <property type="molecule type" value="Genomic_DNA"/>
</dbReference>
<organism evidence="2 3">
    <name type="scientific">Pseudaquabacterium rugosum</name>
    <dbReference type="NCBI Taxonomy" id="2984194"/>
    <lineage>
        <taxon>Bacteria</taxon>
        <taxon>Pseudomonadati</taxon>
        <taxon>Pseudomonadota</taxon>
        <taxon>Betaproteobacteria</taxon>
        <taxon>Burkholderiales</taxon>
        <taxon>Sphaerotilaceae</taxon>
        <taxon>Pseudaquabacterium</taxon>
    </lineage>
</organism>
<evidence type="ECO:0000256" key="1">
    <source>
        <dbReference type="SAM" id="SignalP"/>
    </source>
</evidence>
<reference evidence="2 3" key="1">
    <citation type="submission" date="2024-04" db="EMBL/GenBank/DDBJ databases">
        <title>Novel species of the genus Ideonella isolated from streams.</title>
        <authorList>
            <person name="Lu H."/>
        </authorList>
    </citation>
    <scope>NUCLEOTIDE SEQUENCE [LARGE SCALE GENOMIC DNA]</scope>
    <source>
        <strain evidence="2 3">BYS139W</strain>
    </source>
</reference>
<gene>
    <name evidence="2" type="ORF">AACH11_11855</name>
</gene>
<feature type="signal peptide" evidence="1">
    <location>
        <begin position="1"/>
        <end position="22"/>
    </location>
</feature>
<accession>A0ABU9BAL1</accession>
<dbReference type="Proteomes" id="UP001368500">
    <property type="component" value="Unassembled WGS sequence"/>
</dbReference>
<sequence>MRTYQTATTLALLLLSAVGASAATGPTAQLVSQSLTPSSLSIPGSGFSSAQTFLANLTVSAPVVAGEAVTLTQVIVSLYEDDVSFDDLIGQYVFSSGLPTLTATQSTQSFSLPITVSASALNSQCGGGCSSFFGSLAEGGGLEFYAQTTLQSTVTAISSVPEPDAGWMLASGVSLLALALRRQRGATSRANGHPEA</sequence>
<name>A0ABU9BAL1_9BURK</name>
<keyword evidence="1" id="KW-0732">Signal</keyword>
<evidence type="ECO:0000313" key="3">
    <source>
        <dbReference type="Proteomes" id="UP001368500"/>
    </source>
</evidence>
<comment type="caution">
    <text evidence="2">The sequence shown here is derived from an EMBL/GenBank/DDBJ whole genome shotgun (WGS) entry which is preliminary data.</text>
</comment>
<evidence type="ECO:0000313" key="2">
    <source>
        <dbReference type="EMBL" id="MEK8026656.1"/>
    </source>
</evidence>
<protein>
    <recommendedName>
        <fullName evidence="4">PEP-CTERM sorting domain-containing protein</fullName>
    </recommendedName>
</protein>
<evidence type="ECO:0008006" key="4">
    <source>
        <dbReference type="Google" id="ProtNLM"/>
    </source>
</evidence>
<feature type="chain" id="PRO_5045806139" description="PEP-CTERM sorting domain-containing protein" evidence="1">
    <location>
        <begin position="23"/>
        <end position="196"/>
    </location>
</feature>
<dbReference type="RefSeq" id="WP_341374440.1">
    <property type="nucleotide sequence ID" value="NZ_JBBUTF010000009.1"/>
</dbReference>
<proteinExistence type="predicted"/>
<keyword evidence="3" id="KW-1185">Reference proteome</keyword>